<sequence length="98" mass="12052">MYILYHYVCTYVHNRYEVVRLETFIFFPHIFSMFYFPPLKWRIFFSIFVSPLSLSLISLSVLNCSLCSKVPSMNMYMYMYIVHYIYSNVYCIYVYTFE</sequence>
<keyword evidence="1" id="KW-1133">Transmembrane helix</keyword>
<protein>
    <submittedName>
        <fullName evidence="2">Uncharacterized protein</fullName>
    </submittedName>
</protein>
<accession>A0A6G1JVC3</accession>
<dbReference type="EMBL" id="MU005783">
    <property type="protein sequence ID" value="KAF2704222.1"/>
    <property type="molecule type" value="Genomic_DNA"/>
</dbReference>
<organism evidence="2 3">
    <name type="scientific">Pleomassaria siparia CBS 279.74</name>
    <dbReference type="NCBI Taxonomy" id="1314801"/>
    <lineage>
        <taxon>Eukaryota</taxon>
        <taxon>Fungi</taxon>
        <taxon>Dikarya</taxon>
        <taxon>Ascomycota</taxon>
        <taxon>Pezizomycotina</taxon>
        <taxon>Dothideomycetes</taxon>
        <taxon>Pleosporomycetidae</taxon>
        <taxon>Pleosporales</taxon>
        <taxon>Pleomassariaceae</taxon>
        <taxon>Pleomassaria</taxon>
    </lineage>
</organism>
<name>A0A6G1JVC3_9PLEO</name>
<evidence type="ECO:0000313" key="3">
    <source>
        <dbReference type="Proteomes" id="UP000799428"/>
    </source>
</evidence>
<dbReference type="AlphaFoldDB" id="A0A6G1JVC3"/>
<proteinExistence type="predicted"/>
<dbReference type="Proteomes" id="UP000799428">
    <property type="component" value="Unassembled WGS sequence"/>
</dbReference>
<keyword evidence="1" id="KW-0812">Transmembrane</keyword>
<keyword evidence="1" id="KW-0472">Membrane</keyword>
<feature type="transmembrane region" description="Helical" evidence="1">
    <location>
        <begin position="76"/>
        <end position="95"/>
    </location>
</feature>
<evidence type="ECO:0000313" key="2">
    <source>
        <dbReference type="EMBL" id="KAF2704222.1"/>
    </source>
</evidence>
<evidence type="ECO:0000256" key="1">
    <source>
        <dbReference type="SAM" id="Phobius"/>
    </source>
</evidence>
<reference evidence="2" key="1">
    <citation type="journal article" date="2020" name="Stud. Mycol.">
        <title>101 Dothideomycetes genomes: a test case for predicting lifestyles and emergence of pathogens.</title>
        <authorList>
            <person name="Haridas S."/>
            <person name="Albert R."/>
            <person name="Binder M."/>
            <person name="Bloem J."/>
            <person name="Labutti K."/>
            <person name="Salamov A."/>
            <person name="Andreopoulos B."/>
            <person name="Baker S."/>
            <person name="Barry K."/>
            <person name="Bills G."/>
            <person name="Bluhm B."/>
            <person name="Cannon C."/>
            <person name="Castanera R."/>
            <person name="Culley D."/>
            <person name="Daum C."/>
            <person name="Ezra D."/>
            <person name="Gonzalez J."/>
            <person name="Henrissat B."/>
            <person name="Kuo A."/>
            <person name="Liang C."/>
            <person name="Lipzen A."/>
            <person name="Lutzoni F."/>
            <person name="Magnuson J."/>
            <person name="Mondo S."/>
            <person name="Nolan M."/>
            <person name="Ohm R."/>
            <person name="Pangilinan J."/>
            <person name="Park H.-J."/>
            <person name="Ramirez L."/>
            <person name="Alfaro M."/>
            <person name="Sun H."/>
            <person name="Tritt A."/>
            <person name="Yoshinaga Y."/>
            <person name="Zwiers L.-H."/>
            <person name="Turgeon B."/>
            <person name="Goodwin S."/>
            <person name="Spatafora J."/>
            <person name="Crous P."/>
            <person name="Grigoriev I."/>
        </authorList>
    </citation>
    <scope>NUCLEOTIDE SEQUENCE</scope>
    <source>
        <strain evidence="2">CBS 279.74</strain>
    </source>
</reference>
<feature type="transmembrane region" description="Helical" evidence="1">
    <location>
        <begin position="43"/>
        <end position="64"/>
    </location>
</feature>
<gene>
    <name evidence="2" type="ORF">K504DRAFT_160723</name>
</gene>
<keyword evidence="3" id="KW-1185">Reference proteome</keyword>